<proteinExistence type="predicted"/>
<gene>
    <name evidence="1" type="ORF">GCM10009742_07900</name>
</gene>
<reference evidence="2" key="1">
    <citation type="journal article" date="2019" name="Int. J. Syst. Evol. Microbiol.">
        <title>The Global Catalogue of Microorganisms (GCM) 10K type strain sequencing project: providing services to taxonomists for standard genome sequencing and annotation.</title>
        <authorList>
            <consortium name="The Broad Institute Genomics Platform"/>
            <consortium name="The Broad Institute Genome Sequencing Center for Infectious Disease"/>
            <person name="Wu L."/>
            <person name="Ma J."/>
        </authorList>
    </citation>
    <scope>NUCLEOTIDE SEQUENCE [LARGE SCALE GENOMIC DNA]</scope>
    <source>
        <strain evidence="2">JCM 14304</strain>
    </source>
</reference>
<dbReference type="Proteomes" id="UP001500190">
    <property type="component" value="Unassembled WGS sequence"/>
</dbReference>
<accession>A0ABP4NXJ1</accession>
<keyword evidence="2" id="KW-1185">Reference proteome</keyword>
<name>A0ABP4NXJ1_9ACTN</name>
<sequence>MADGDCPRPVAVRVERRRVRVWFGEHVVADYCAEAELAERYAEAMSRRFAGLRVTSEPLSELDPVPDRRLPGERLWEVAPS</sequence>
<protein>
    <submittedName>
        <fullName evidence="1">Uncharacterized protein</fullName>
    </submittedName>
</protein>
<dbReference type="RefSeq" id="WP_344187964.1">
    <property type="nucleotide sequence ID" value="NZ_BAAAND010000001.1"/>
</dbReference>
<evidence type="ECO:0000313" key="2">
    <source>
        <dbReference type="Proteomes" id="UP001500190"/>
    </source>
</evidence>
<organism evidence="1 2">
    <name type="scientific">Kribbella karoonensis</name>
    <dbReference type="NCBI Taxonomy" id="324851"/>
    <lineage>
        <taxon>Bacteria</taxon>
        <taxon>Bacillati</taxon>
        <taxon>Actinomycetota</taxon>
        <taxon>Actinomycetes</taxon>
        <taxon>Propionibacteriales</taxon>
        <taxon>Kribbellaceae</taxon>
        <taxon>Kribbella</taxon>
    </lineage>
</organism>
<evidence type="ECO:0000313" key="1">
    <source>
        <dbReference type="EMBL" id="GAA1568245.1"/>
    </source>
</evidence>
<comment type="caution">
    <text evidence="1">The sequence shown here is derived from an EMBL/GenBank/DDBJ whole genome shotgun (WGS) entry which is preliminary data.</text>
</comment>
<dbReference type="EMBL" id="BAAAND010000001">
    <property type="protein sequence ID" value="GAA1568245.1"/>
    <property type="molecule type" value="Genomic_DNA"/>
</dbReference>